<dbReference type="Proteomes" id="UP000092461">
    <property type="component" value="Unassembled WGS sequence"/>
</dbReference>
<evidence type="ECO:0000313" key="5">
    <source>
        <dbReference type="Proteomes" id="UP000092461"/>
    </source>
</evidence>
<protein>
    <recommendedName>
        <fullName evidence="3">C2H2-type domain-containing protein</fullName>
    </recommendedName>
</protein>
<dbReference type="PROSITE" id="PS00028">
    <property type="entry name" value="ZINC_FINGER_C2H2_1"/>
    <property type="match status" value="7"/>
</dbReference>
<dbReference type="SMART" id="SM00355">
    <property type="entry name" value="ZnF_C2H2"/>
    <property type="match status" value="7"/>
</dbReference>
<reference evidence="4" key="1">
    <citation type="submission" date="2020-05" db="UniProtKB">
        <authorList>
            <consortium name="EnsemblMetazoa"/>
        </authorList>
    </citation>
    <scope>IDENTIFICATION</scope>
    <source>
        <strain evidence="4">Jacobina</strain>
    </source>
</reference>
<keyword evidence="1" id="KW-0479">Metal-binding</keyword>
<dbReference type="EMBL" id="AJWK01016420">
    <property type="status" value="NOT_ANNOTATED_CDS"/>
    <property type="molecule type" value="Genomic_DNA"/>
</dbReference>
<dbReference type="GO" id="GO:0045664">
    <property type="term" value="P:regulation of neuron differentiation"/>
    <property type="evidence" value="ECO:0007669"/>
    <property type="project" value="TreeGrafter"/>
</dbReference>
<sequence>MNSGARGVGHDEEALDCRQMARGGDGAKNKRKNFSPKCSQIAPQQLTIAALTSDEEKSPSPLPSQFCLELLSMYGLSISPRDIVDALSKEPHFRPQTSGHFSQLELQQPPTPPETPNATPTGFQQQLNDGPPTAPEVIIPAPASIEPIEPAIEVLPQQPKTLAVVEKKKSAVVPPPAATPLLGKYLKKFASFLECGSERCQAENARDHYHCFDTHCHGRCLSKKEEIIRHVKWHKKRSESLTHGFLRFSATDDCAAHFGTACTHNRKQTHYHCLRANCDKVYISTSDVQMHSNYHRKDSVIFQEGFQRFRATEECNTDYCAFSRQRTTHFHCRRSNCRYTFKNKADIEKHKTYHIKDEQLTRDGFKKFLKTEACTFPACRFSKVANHIHCTRENCSYVLHSSGQLISHKRKHERLDSEVTFRRLKEDDGAVEPPQEDFEQLMRVCTVTACRGDADEPLNLKNDAVPAAHFHCACGATVDNNSSDIATHMRTHEETPADSNLLQITSIDGFFNRKRGRPPKNRVVEVYNSVNAAQSPQAIFTSFKLEKASRRPDEQQPPDVPAAHVDPQFEFFDQTTDCLFVGCVNRKLLEQLERFSLKIQTVVIRVKQKAGNDINAFSEESRLNFHMMKHQMARRVDDESNAAAPLAMSQLALYPHSLMYKNFYPFLEMALPHQDDGPSTSLGLRAGPPLKQPRLEDDVTKSCRMFKDEPIPQGYLKFRFNEDCKFTNCGYRNHQSHFHCCRHDCFYSFCDKTRFVQHTARHDRLDKLMGDDFKQYRASMKCATTTAPTARQQVVAHRRQHTKLEYIRLAGFRKVSNIVRAAGTFFPENSDSSDPSEAKAGNDINVTSCNRPFCKLKKKVHYHCDFCNQAFSEESRLNFHMMKHQMARRVDDESNAAAPLAMSQLALYPHSLMYKNFYPFLEMALPHQDDGPSTSLGLRAGPPLKQPRLEDDGYLKFRFNEDCKFTNCGYRNHQSHFHCCRHDCFYSFCDKTRFVQHTARHERLDKLMGDDFKQYRANMKCGYDNCAYSKATGTSNKSSHFHCLKCDFICSDTNKVVAHRRQHTKLEYIRLAGFRKVSNSENCMTQEADGAACSYSGRQTHYHCLVCNCSVLSRAQLTSHRHRE</sequence>
<name>A0A1B0CKL1_LUTLO</name>
<dbReference type="PANTHER" id="PTHR12451">
    <property type="entry name" value="TRANSCRIPTION FACTOR CASTOR PROTEIN MING -RELATED"/>
    <property type="match status" value="1"/>
</dbReference>
<evidence type="ECO:0000313" key="4">
    <source>
        <dbReference type="EnsemblMetazoa" id="LLOJ005148-PA"/>
    </source>
</evidence>
<dbReference type="EnsemblMetazoa" id="LLOJ005148-RA">
    <property type="protein sequence ID" value="LLOJ005148-PA"/>
    <property type="gene ID" value="LLOJ005148"/>
</dbReference>
<dbReference type="EMBL" id="AJWK01016421">
    <property type="status" value="NOT_ANNOTATED_CDS"/>
    <property type="molecule type" value="Genomic_DNA"/>
</dbReference>
<feature type="compositionally biased region" description="Polar residues" evidence="2">
    <location>
        <begin position="95"/>
        <end position="108"/>
    </location>
</feature>
<accession>A0A1B0CKL1</accession>
<keyword evidence="1" id="KW-0863">Zinc-finger</keyword>
<dbReference type="GO" id="GO:0005634">
    <property type="term" value="C:nucleus"/>
    <property type="evidence" value="ECO:0007669"/>
    <property type="project" value="TreeGrafter"/>
</dbReference>
<evidence type="ECO:0000256" key="1">
    <source>
        <dbReference type="PROSITE-ProRule" id="PRU00042"/>
    </source>
</evidence>
<dbReference type="VEuPathDB" id="VectorBase:LLOJ005148"/>
<feature type="domain" description="C2H2-type" evidence="3">
    <location>
        <begin position="862"/>
        <end position="889"/>
    </location>
</feature>
<feature type="domain" description="C2H2-type" evidence="3">
    <location>
        <begin position="330"/>
        <end position="359"/>
    </location>
</feature>
<dbReference type="AlphaFoldDB" id="A0A1B0CKL1"/>
<evidence type="ECO:0000259" key="3">
    <source>
        <dbReference type="PROSITE" id="PS50157"/>
    </source>
</evidence>
<dbReference type="PANTHER" id="PTHR12451:SF0">
    <property type="entry name" value="ZINC FINGER PROTEIN CASTOR HOMOLOG 1"/>
    <property type="match status" value="1"/>
</dbReference>
<proteinExistence type="predicted"/>
<dbReference type="GO" id="GO:0000981">
    <property type="term" value="F:DNA-binding transcription factor activity, RNA polymerase II-specific"/>
    <property type="evidence" value="ECO:0007669"/>
    <property type="project" value="TreeGrafter"/>
</dbReference>
<keyword evidence="5" id="KW-1185">Reference proteome</keyword>
<feature type="region of interest" description="Disordered" evidence="2">
    <location>
        <begin position="92"/>
        <end position="136"/>
    </location>
</feature>
<dbReference type="GO" id="GO:0000977">
    <property type="term" value="F:RNA polymerase II transcription regulatory region sequence-specific DNA binding"/>
    <property type="evidence" value="ECO:0007669"/>
    <property type="project" value="TreeGrafter"/>
</dbReference>
<dbReference type="VEuPathDB" id="VectorBase:LLONM1_009903"/>
<organism evidence="4 5">
    <name type="scientific">Lutzomyia longipalpis</name>
    <name type="common">Sand fly</name>
    <dbReference type="NCBI Taxonomy" id="7200"/>
    <lineage>
        <taxon>Eukaryota</taxon>
        <taxon>Metazoa</taxon>
        <taxon>Ecdysozoa</taxon>
        <taxon>Arthropoda</taxon>
        <taxon>Hexapoda</taxon>
        <taxon>Insecta</taxon>
        <taxon>Pterygota</taxon>
        <taxon>Neoptera</taxon>
        <taxon>Endopterygota</taxon>
        <taxon>Diptera</taxon>
        <taxon>Nematocera</taxon>
        <taxon>Psychodoidea</taxon>
        <taxon>Psychodidae</taxon>
        <taxon>Lutzomyia</taxon>
        <taxon>Lutzomyia</taxon>
    </lineage>
</organism>
<evidence type="ECO:0000256" key="2">
    <source>
        <dbReference type="SAM" id="MobiDB-lite"/>
    </source>
</evidence>
<dbReference type="InterPro" id="IPR013087">
    <property type="entry name" value="Znf_C2H2_type"/>
</dbReference>
<feature type="region of interest" description="Disordered" evidence="2">
    <location>
        <begin position="1"/>
        <end position="39"/>
    </location>
</feature>
<keyword evidence="1" id="KW-0862">Zinc</keyword>
<dbReference type="GO" id="GO:0045944">
    <property type="term" value="P:positive regulation of transcription by RNA polymerase II"/>
    <property type="evidence" value="ECO:0007669"/>
    <property type="project" value="TreeGrafter"/>
</dbReference>
<dbReference type="InterPro" id="IPR040373">
    <property type="entry name" value="CASZ1"/>
</dbReference>
<dbReference type="GO" id="GO:0008270">
    <property type="term" value="F:zinc ion binding"/>
    <property type="evidence" value="ECO:0007669"/>
    <property type="project" value="UniProtKB-KW"/>
</dbReference>
<dbReference type="PROSITE" id="PS50157">
    <property type="entry name" value="ZINC_FINGER_C2H2_2"/>
    <property type="match status" value="2"/>
</dbReference>